<sequence length="884" mass="100453">MRFNEAPISRSFLPPVQAALRQNSQLQRSSSEIIINEKANVLTRDFESQEFRTGQDTTTYSSFALTRSNKILEHNINNNLDNAYQSSSTESLADYEGYYEEPEEPQDASDEDLSEYSEDGNLPAGCRGIVNPNYPGFQHLGPSLLSDVDDTDDEYELTDQLNELNDNSNCINNNESDSILDETLVNRLDAQRDQHKQLFYERPKFNIQKAASFNESVSHEENKKKSLPSNEIVDADVEIVQLTTSVKEILQFPEIEQIPDSCKNGETEELEDQPTHKITQSQNAIDLIRDVHPVERKQKKQAPPRPPQPIFPSHHQPRNINAYNPFLNPFITFDEPLTSLNQPSIFSCINLEPSTEPLPPSTSSQLTELPESFQQPQPETQHQSENENKKNKLDEIDLLAGISSRQDQINRRSDQQPCVPDVVAMQDQVAALASPSHEEILEDIPREREQVVPALVVMPTRHDVASKREKMMRNQAARRKTLQQQQQQQQQQREVPRHQAPAYNPRAEQYSNMGAFDVYNIETAMPKIDLDVIESHLIAAREEERRRRTDREEIRRRLAMGPDADELRAEKGRKPSLQSRLQSGMNLQICFMNEHSSDTESMAEPMLLSNGGIVPASEETLFSSQKDSLASASLSSASSNHSSFTRFGSSRGNHQIQHQQQQPQRPQMLNLSSLARPSNGIMPNCTMKSSNMNGMNNNNNNNNNNKGPVEDEADFFARQARLQTEARLALAQAKEMARMHMQLERQKLRANPITEMVRSSLSKIGVTLGEERRRLTRGLLTELNIAQLQVLANDLHARIANLNEELVEGLMLRDDLHMEQDSMLVDVEDLTRYLGAKQESLARIKSRPTRQTQPRRHLKIQTSTMSLQTRLAAGRQLMANLVRK</sequence>
<accession>A0ACC2PZR3</accession>
<dbReference type="EMBL" id="CM056741">
    <property type="protein sequence ID" value="KAJ8687285.1"/>
    <property type="molecule type" value="Genomic_DNA"/>
</dbReference>
<evidence type="ECO:0000313" key="1">
    <source>
        <dbReference type="EMBL" id="KAJ8687285.1"/>
    </source>
</evidence>
<gene>
    <name evidence="1" type="ORF">QAD02_023079</name>
</gene>
<organism evidence="1 2">
    <name type="scientific">Eretmocerus hayati</name>
    <dbReference type="NCBI Taxonomy" id="131215"/>
    <lineage>
        <taxon>Eukaryota</taxon>
        <taxon>Metazoa</taxon>
        <taxon>Ecdysozoa</taxon>
        <taxon>Arthropoda</taxon>
        <taxon>Hexapoda</taxon>
        <taxon>Insecta</taxon>
        <taxon>Pterygota</taxon>
        <taxon>Neoptera</taxon>
        <taxon>Endopterygota</taxon>
        <taxon>Hymenoptera</taxon>
        <taxon>Apocrita</taxon>
        <taxon>Proctotrupomorpha</taxon>
        <taxon>Chalcidoidea</taxon>
        <taxon>Aphelinidae</taxon>
        <taxon>Aphelininae</taxon>
        <taxon>Eretmocerus</taxon>
    </lineage>
</organism>
<reference evidence="1" key="1">
    <citation type="submission" date="2023-04" db="EMBL/GenBank/DDBJ databases">
        <title>A chromosome-level genome assembly of the parasitoid wasp Eretmocerus hayati.</title>
        <authorList>
            <person name="Zhong Y."/>
            <person name="Liu S."/>
            <person name="Liu Y."/>
        </authorList>
    </citation>
    <scope>NUCLEOTIDE SEQUENCE</scope>
    <source>
        <strain evidence="1">ZJU_SS_LIU_2023</strain>
    </source>
</reference>
<protein>
    <submittedName>
        <fullName evidence="1">Uncharacterized protein</fullName>
    </submittedName>
</protein>
<comment type="caution">
    <text evidence="1">The sequence shown here is derived from an EMBL/GenBank/DDBJ whole genome shotgun (WGS) entry which is preliminary data.</text>
</comment>
<keyword evidence="2" id="KW-1185">Reference proteome</keyword>
<proteinExistence type="predicted"/>
<name>A0ACC2PZR3_9HYME</name>
<dbReference type="Proteomes" id="UP001239111">
    <property type="component" value="Chromosome 1"/>
</dbReference>
<evidence type="ECO:0000313" key="2">
    <source>
        <dbReference type="Proteomes" id="UP001239111"/>
    </source>
</evidence>